<reference evidence="3 4" key="1">
    <citation type="submission" date="2024-06" db="EMBL/GenBank/DDBJ databases">
        <title>The Natural Products Discovery Center: Release of the First 8490 Sequenced Strains for Exploring Actinobacteria Biosynthetic Diversity.</title>
        <authorList>
            <person name="Kalkreuter E."/>
            <person name="Kautsar S.A."/>
            <person name="Yang D."/>
            <person name="Bader C.D."/>
            <person name="Teijaro C.N."/>
            <person name="Fluegel L."/>
            <person name="Davis C.M."/>
            <person name="Simpson J.R."/>
            <person name="Lauterbach L."/>
            <person name="Steele A.D."/>
            <person name="Gui C."/>
            <person name="Meng S."/>
            <person name="Li G."/>
            <person name="Viehrig K."/>
            <person name="Ye F."/>
            <person name="Su P."/>
            <person name="Kiefer A.F."/>
            <person name="Nichols A."/>
            <person name="Cepeda A.J."/>
            <person name="Yan W."/>
            <person name="Fan B."/>
            <person name="Jiang Y."/>
            <person name="Adhikari A."/>
            <person name="Zheng C.-J."/>
            <person name="Schuster L."/>
            <person name="Cowan T.M."/>
            <person name="Smanski M.J."/>
            <person name="Chevrette M.G."/>
            <person name="De Carvalho L.P.S."/>
            <person name="Shen B."/>
        </authorList>
    </citation>
    <scope>NUCLEOTIDE SEQUENCE [LARGE SCALE GENOMIC DNA]</scope>
    <source>
        <strain evidence="3 4">NPDC050100</strain>
    </source>
</reference>
<proteinExistence type="inferred from homology"/>
<gene>
    <name evidence="3" type="ORF">AB0I59_27435</name>
</gene>
<dbReference type="InterPro" id="IPR029045">
    <property type="entry name" value="ClpP/crotonase-like_dom_sf"/>
</dbReference>
<name>A0ABV3GL31_MICGL</name>
<organism evidence="3 4">
    <name type="scientific">Microtetraspora glauca</name>
    <dbReference type="NCBI Taxonomy" id="1996"/>
    <lineage>
        <taxon>Bacteria</taxon>
        <taxon>Bacillati</taxon>
        <taxon>Actinomycetota</taxon>
        <taxon>Actinomycetes</taxon>
        <taxon>Streptosporangiales</taxon>
        <taxon>Streptosporangiaceae</taxon>
        <taxon>Microtetraspora</taxon>
    </lineage>
</organism>
<dbReference type="Gene3D" id="1.10.12.10">
    <property type="entry name" value="Lyase 2-enoyl-coa Hydratase, Chain A, domain 2"/>
    <property type="match status" value="1"/>
</dbReference>
<accession>A0ABV3GL31</accession>
<comment type="similarity">
    <text evidence="1">Belongs to the enoyl-CoA hydratase/isomerase family.</text>
</comment>
<evidence type="ECO:0000256" key="2">
    <source>
        <dbReference type="SAM" id="MobiDB-lite"/>
    </source>
</evidence>
<feature type="region of interest" description="Disordered" evidence="2">
    <location>
        <begin position="1"/>
        <end position="22"/>
    </location>
</feature>
<sequence length="283" mass="29503">MASNAESPAAGPPPGTGPGSGDLPAVGFEFADGIAHVRLDRPDTRNALDTAMAVGLRDAARRCAEASGLRALLISGAGPAFSVGGDIGVFAEATDHERAALLRGMAALYHEALRRFLDLDAPIVCAVHGAVAGGGLGLLYCADLVLAAEGTRFALGYGALGLSSDGGSSWFLPRMVGPKRAAELYFEQRMLTAHEAAEWGLVSRVVPAEAIREESLAVARRLAAGPTRAYAEMRHLLNDSGDRSLTDHLAAEERAMFRTAATADAAEGIAAFAGRREPHYQGR</sequence>
<evidence type="ECO:0000256" key="1">
    <source>
        <dbReference type="ARBA" id="ARBA00005254"/>
    </source>
</evidence>
<dbReference type="Proteomes" id="UP001551675">
    <property type="component" value="Unassembled WGS sequence"/>
</dbReference>
<dbReference type="PANTHER" id="PTHR43459">
    <property type="entry name" value="ENOYL-COA HYDRATASE"/>
    <property type="match status" value="1"/>
</dbReference>
<dbReference type="CDD" id="cd06558">
    <property type="entry name" value="crotonase-like"/>
    <property type="match status" value="1"/>
</dbReference>
<dbReference type="Gene3D" id="3.90.226.10">
    <property type="entry name" value="2-enoyl-CoA Hydratase, Chain A, domain 1"/>
    <property type="match status" value="1"/>
</dbReference>
<dbReference type="SUPFAM" id="SSF52096">
    <property type="entry name" value="ClpP/crotonase"/>
    <property type="match status" value="1"/>
</dbReference>
<dbReference type="InterPro" id="IPR001753">
    <property type="entry name" value="Enoyl-CoA_hydra/iso"/>
</dbReference>
<protein>
    <submittedName>
        <fullName evidence="3">Enoyl-CoA hydratase-related protein</fullName>
    </submittedName>
</protein>
<evidence type="ECO:0000313" key="3">
    <source>
        <dbReference type="EMBL" id="MEV0972351.1"/>
    </source>
</evidence>
<comment type="caution">
    <text evidence="3">The sequence shown here is derived from an EMBL/GenBank/DDBJ whole genome shotgun (WGS) entry which is preliminary data.</text>
</comment>
<dbReference type="PANTHER" id="PTHR43459:SF1">
    <property type="entry name" value="EG:BACN32G11.4 PROTEIN"/>
    <property type="match status" value="1"/>
</dbReference>
<keyword evidence="4" id="KW-1185">Reference proteome</keyword>
<evidence type="ECO:0000313" key="4">
    <source>
        <dbReference type="Proteomes" id="UP001551675"/>
    </source>
</evidence>
<dbReference type="EMBL" id="JBFALK010000016">
    <property type="protein sequence ID" value="MEV0972351.1"/>
    <property type="molecule type" value="Genomic_DNA"/>
</dbReference>
<dbReference type="Pfam" id="PF00378">
    <property type="entry name" value="ECH_1"/>
    <property type="match status" value="1"/>
</dbReference>
<dbReference type="InterPro" id="IPR014748">
    <property type="entry name" value="Enoyl-CoA_hydra_C"/>
</dbReference>
<dbReference type="RefSeq" id="WP_358137407.1">
    <property type="nucleotide sequence ID" value="NZ_JBFALK010000016.1"/>
</dbReference>